<keyword evidence="3 7" id="KW-0812">Transmembrane</keyword>
<evidence type="ECO:0000259" key="8">
    <source>
        <dbReference type="Pfam" id="PF03600"/>
    </source>
</evidence>
<dbReference type="Proteomes" id="UP000198327">
    <property type="component" value="Unassembled WGS sequence"/>
</dbReference>
<comment type="subcellular location">
    <subcellularLocation>
        <location evidence="1">Membrane</location>
        <topology evidence="1">Multi-pass membrane protein</topology>
    </subcellularLocation>
</comment>
<feature type="transmembrane region" description="Helical" evidence="7">
    <location>
        <begin position="312"/>
        <end position="331"/>
    </location>
</feature>
<dbReference type="OrthoDB" id="5329450at2"/>
<dbReference type="EMBL" id="FZOW01000024">
    <property type="protein sequence ID" value="SNT47343.1"/>
    <property type="molecule type" value="Genomic_DNA"/>
</dbReference>
<evidence type="ECO:0000256" key="5">
    <source>
        <dbReference type="ARBA" id="ARBA00023136"/>
    </source>
</evidence>
<feature type="transmembrane region" description="Helical" evidence="7">
    <location>
        <begin position="382"/>
        <end position="400"/>
    </location>
</feature>
<evidence type="ECO:0000256" key="3">
    <source>
        <dbReference type="ARBA" id="ARBA00022692"/>
    </source>
</evidence>
<keyword evidence="5 7" id="KW-0472">Membrane</keyword>
<feature type="region of interest" description="Disordered" evidence="6">
    <location>
        <begin position="225"/>
        <end position="278"/>
    </location>
</feature>
<evidence type="ECO:0000256" key="4">
    <source>
        <dbReference type="ARBA" id="ARBA00022989"/>
    </source>
</evidence>
<evidence type="ECO:0000256" key="2">
    <source>
        <dbReference type="ARBA" id="ARBA00022448"/>
    </source>
</evidence>
<sequence>MLVILGFSMIAVFMYLIMSKRITPVAALILVPTVFGLFAGAGLGLSDMIMEALLKLAPTAALLFFAITFFGIMIDVGLFDPLIRLILKFVKNDPMRLVVGTALLTSIVSLDGDGSTTFIIVTSAFLPIYLKLRMSPVILTVVAATANGVLNTVPWGGSTARASAALGVSPIDIFVPMIPAIAAGVVTVLILAYFLGRAERKRVGTLTLDPQSRILQREKVTTTVTGGTGAVTGVGGSTGSTGSDRPAATSPDPSDDSTPPQVRDDNSDFGDLPEDAASHLHRPKARPKLVWLNLALTLAVMTLLVLDTIEPPVTFLIAVGIALVLNFPRVTEQADQIKAHASSVVSVVSLVFAASVLTGVLNGTGMVEAMSQWLVDIIPNSFGPHLAIVAGILSIPLTFLMSNDAFFFGVLPVLTETASHYGITAEEMARASIVGQPLHTSSPLVASFLLLIGLAKVELGAHLRKAIWRASLVCLVMLVVGALVAAYPG</sequence>
<dbReference type="GO" id="GO:0016020">
    <property type="term" value="C:membrane"/>
    <property type="evidence" value="ECO:0007669"/>
    <property type="project" value="UniProtKB-SubCell"/>
</dbReference>
<protein>
    <submittedName>
        <fullName evidence="9">Citrate-Mg2+:H+ or citrate-Ca2+:H+ symporter, CitMHS family</fullName>
    </submittedName>
</protein>
<dbReference type="InterPro" id="IPR014738">
    <property type="entry name" value="Citrate_transporter"/>
</dbReference>
<feature type="transmembrane region" description="Helical" evidence="7">
    <location>
        <begin position="466"/>
        <end position="487"/>
    </location>
</feature>
<evidence type="ECO:0000256" key="1">
    <source>
        <dbReference type="ARBA" id="ARBA00004141"/>
    </source>
</evidence>
<dbReference type="AlphaFoldDB" id="A0A239MYP3"/>
<evidence type="ECO:0000313" key="9">
    <source>
        <dbReference type="EMBL" id="SNT47343.1"/>
    </source>
</evidence>
<proteinExistence type="predicted"/>
<evidence type="ECO:0000313" key="10">
    <source>
        <dbReference type="Proteomes" id="UP000198327"/>
    </source>
</evidence>
<dbReference type="Pfam" id="PF03600">
    <property type="entry name" value="CitMHS"/>
    <property type="match status" value="1"/>
</dbReference>
<dbReference type="InterPro" id="IPR004680">
    <property type="entry name" value="Cit_transptr-like_dom"/>
</dbReference>
<dbReference type="RefSeq" id="WP_089251982.1">
    <property type="nucleotide sequence ID" value="NZ_FZOW01000024.1"/>
</dbReference>
<feature type="transmembrane region" description="Helical" evidence="7">
    <location>
        <begin position="29"/>
        <end position="50"/>
    </location>
</feature>
<organism evidence="9 10">
    <name type="scientific">Rhodococcoides kyotonense</name>
    <dbReference type="NCBI Taxonomy" id="398843"/>
    <lineage>
        <taxon>Bacteria</taxon>
        <taxon>Bacillati</taxon>
        <taxon>Actinomycetota</taxon>
        <taxon>Actinomycetes</taxon>
        <taxon>Mycobacteriales</taxon>
        <taxon>Nocardiaceae</taxon>
        <taxon>Rhodococcoides</taxon>
    </lineage>
</organism>
<feature type="domain" description="Citrate transporter-like" evidence="8">
    <location>
        <begin position="13"/>
        <end position="435"/>
    </location>
</feature>
<dbReference type="NCBIfam" id="TIGR00784">
    <property type="entry name" value="citMHS"/>
    <property type="match status" value="1"/>
</dbReference>
<feature type="transmembrane region" description="Helical" evidence="7">
    <location>
        <begin position="62"/>
        <end position="87"/>
    </location>
</feature>
<feature type="transmembrane region" description="Helical" evidence="7">
    <location>
        <begin position="289"/>
        <end position="306"/>
    </location>
</feature>
<evidence type="ECO:0000256" key="6">
    <source>
        <dbReference type="SAM" id="MobiDB-lite"/>
    </source>
</evidence>
<evidence type="ECO:0000256" key="7">
    <source>
        <dbReference type="SAM" id="Phobius"/>
    </source>
</evidence>
<feature type="transmembrane region" description="Helical" evidence="7">
    <location>
        <begin position="107"/>
        <end position="130"/>
    </location>
</feature>
<name>A0A239MYP3_9NOCA</name>
<gene>
    <name evidence="9" type="ORF">SAMN05421642_12435</name>
</gene>
<reference evidence="10" key="1">
    <citation type="submission" date="2017-06" db="EMBL/GenBank/DDBJ databases">
        <authorList>
            <person name="Varghese N."/>
            <person name="Submissions S."/>
        </authorList>
    </citation>
    <scope>NUCLEOTIDE SEQUENCE [LARGE SCALE GENOMIC DNA]</scope>
    <source>
        <strain evidence="10">JCM 23211</strain>
    </source>
</reference>
<feature type="transmembrane region" description="Helical" evidence="7">
    <location>
        <begin position="173"/>
        <end position="195"/>
    </location>
</feature>
<dbReference type="GO" id="GO:0015137">
    <property type="term" value="F:citrate transmembrane transporter activity"/>
    <property type="evidence" value="ECO:0007669"/>
    <property type="project" value="InterPro"/>
</dbReference>
<keyword evidence="4 7" id="KW-1133">Transmembrane helix</keyword>
<feature type="transmembrane region" description="Helical" evidence="7">
    <location>
        <begin position="343"/>
        <end position="362"/>
    </location>
</feature>
<feature type="compositionally biased region" description="Low complexity" evidence="6">
    <location>
        <begin position="240"/>
        <end position="260"/>
    </location>
</feature>
<feature type="compositionally biased region" description="Gly residues" evidence="6">
    <location>
        <begin position="226"/>
        <end position="239"/>
    </location>
</feature>
<keyword evidence="2" id="KW-0813">Transport</keyword>
<accession>A0A239MYP3</accession>
<feature type="transmembrane region" description="Helical" evidence="7">
    <location>
        <begin position="137"/>
        <end position="153"/>
    </location>
</feature>
<keyword evidence="10" id="KW-1185">Reference proteome</keyword>